<dbReference type="InterPro" id="IPR050311">
    <property type="entry name" value="ORC1/CDC6"/>
</dbReference>
<organism evidence="3 4">
    <name type="scientific">Coptis chinensis</name>
    <dbReference type="NCBI Taxonomy" id="261450"/>
    <lineage>
        <taxon>Eukaryota</taxon>
        <taxon>Viridiplantae</taxon>
        <taxon>Streptophyta</taxon>
        <taxon>Embryophyta</taxon>
        <taxon>Tracheophyta</taxon>
        <taxon>Spermatophyta</taxon>
        <taxon>Magnoliopsida</taxon>
        <taxon>Ranunculales</taxon>
        <taxon>Ranunculaceae</taxon>
        <taxon>Coptidoideae</taxon>
        <taxon>Coptis</taxon>
    </lineage>
</organism>
<sequence>MDSSQWEQVTVYYKICIEETNYRSAIEMVEAELRDSSSTMNLPQSENASSDLFTAPLTDCLLKQETNNIVLCSMVKLFRGTKKDTTVGELNRSYIDLSKLAQIPPTGFLEFLNMCRVLSDQRKLTNPRLFGMQGIFKMGQSRDDRSKRVTLKVDELDIIFALQVRIK</sequence>
<evidence type="ECO:0000259" key="2">
    <source>
        <dbReference type="SMART" id="SM01074"/>
    </source>
</evidence>
<dbReference type="GO" id="GO:0003688">
    <property type="term" value="F:DNA replication origin binding"/>
    <property type="evidence" value="ECO:0007669"/>
    <property type="project" value="TreeGrafter"/>
</dbReference>
<dbReference type="PANTHER" id="PTHR10763:SF26">
    <property type="entry name" value="CELL DIVISION CONTROL PROTEIN 6 HOMOLOG"/>
    <property type="match status" value="1"/>
</dbReference>
<dbReference type="SMART" id="SM01074">
    <property type="entry name" value="Cdc6_C"/>
    <property type="match status" value="1"/>
</dbReference>
<dbReference type="EMBL" id="JADFTS010000003">
    <property type="protein sequence ID" value="KAF9615213.1"/>
    <property type="molecule type" value="Genomic_DNA"/>
</dbReference>
<dbReference type="SUPFAM" id="SSF46785">
    <property type="entry name" value="Winged helix' DNA-binding domain"/>
    <property type="match status" value="1"/>
</dbReference>
<accession>A0A835IEQ6</accession>
<dbReference type="GO" id="GO:0033314">
    <property type="term" value="P:mitotic DNA replication checkpoint signaling"/>
    <property type="evidence" value="ECO:0007669"/>
    <property type="project" value="TreeGrafter"/>
</dbReference>
<proteinExistence type="predicted"/>
<dbReference type="OrthoDB" id="1926878at2759"/>
<reference evidence="3 4" key="1">
    <citation type="submission" date="2020-10" db="EMBL/GenBank/DDBJ databases">
        <title>The Coptis chinensis genome and diversification of protoberbering-type alkaloids.</title>
        <authorList>
            <person name="Wang B."/>
            <person name="Shu S."/>
            <person name="Song C."/>
            <person name="Liu Y."/>
        </authorList>
    </citation>
    <scope>NUCLEOTIDE SEQUENCE [LARGE SCALE GENOMIC DNA]</scope>
    <source>
        <strain evidence="3">HL-2020</strain>
        <tissue evidence="3">Leaf</tissue>
    </source>
</reference>
<protein>
    <recommendedName>
        <fullName evidence="2">Cdc6 C-terminal domain-containing protein</fullName>
    </recommendedName>
</protein>
<feature type="domain" description="Cdc6 C-terminal" evidence="2">
    <location>
        <begin position="71"/>
        <end position="162"/>
    </location>
</feature>
<dbReference type="Proteomes" id="UP000631114">
    <property type="component" value="Unassembled WGS sequence"/>
</dbReference>
<evidence type="ECO:0000313" key="3">
    <source>
        <dbReference type="EMBL" id="KAF9615213.1"/>
    </source>
</evidence>
<dbReference type="Pfam" id="PF09079">
    <property type="entry name" value="WHD_Cdc6"/>
    <property type="match status" value="1"/>
</dbReference>
<dbReference type="AlphaFoldDB" id="A0A835IEQ6"/>
<keyword evidence="4" id="KW-1185">Reference proteome</keyword>
<dbReference type="InterPro" id="IPR015163">
    <property type="entry name" value="Cdc6_C"/>
</dbReference>
<dbReference type="GO" id="GO:0005634">
    <property type="term" value="C:nucleus"/>
    <property type="evidence" value="ECO:0007669"/>
    <property type="project" value="TreeGrafter"/>
</dbReference>
<dbReference type="GO" id="GO:0006270">
    <property type="term" value="P:DNA replication initiation"/>
    <property type="evidence" value="ECO:0007669"/>
    <property type="project" value="TreeGrafter"/>
</dbReference>
<dbReference type="InterPro" id="IPR036390">
    <property type="entry name" value="WH_DNA-bd_sf"/>
</dbReference>
<dbReference type="PANTHER" id="PTHR10763">
    <property type="entry name" value="CELL DIVISION CONTROL PROTEIN 6-RELATED"/>
    <property type="match status" value="1"/>
</dbReference>
<name>A0A835IEQ6_9MAGN</name>
<feature type="non-terminal residue" evidence="3">
    <location>
        <position position="1"/>
    </location>
</feature>
<comment type="caution">
    <text evidence="3">The sequence shown here is derived from an EMBL/GenBank/DDBJ whole genome shotgun (WGS) entry which is preliminary data.</text>
</comment>
<evidence type="ECO:0000256" key="1">
    <source>
        <dbReference type="ARBA" id="ARBA00022705"/>
    </source>
</evidence>
<evidence type="ECO:0000313" key="4">
    <source>
        <dbReference type="Proteomes" id="UP000631114"/>
    </source>
</evidence>
<gene>
    <name evidence="3" type="ORF">IFM89_022475</name>
</gene>
<keyword evidence="1" id="KW-0235">DNA replication</keyword>